<feature type="domain" description="Type II secretion system protein GspF" evidence="9">
    <location>
        <begin position="85"/>
        <end position="208"/>
    </location>
</feature>
<reference evidence="10 11" key="1">
    <citation type="journal article" date="2012" name="FEBS Lett.">
        <title>Anammox organism KSU-1 expresses a NirK-type copper-containing nitrite reductase instead of a NirS-type with cytochrome cd1.</title>
        <authorList>
            <person name="Hira D."/>
            <person name="Toh H."/>
            <person name="Migita C.T."/>
            <person name="Okubo H."/>
            <person name="Nishiyama T."/>
            <person name="Hattori M."/>
            <person name="Furukawa K."/>
            <person name="Fujii T."/>
        </authorList>
    </citation>
    <scope>NUCLEOTIDE SEQUENCE [LARGE SCALE GENOMIC DNA]</scope>
</reference>
<comment type="similarity">
    <text evidence="2">Belongs to the GSP F family.</text>
</comment>
<keyword evidence="5 8" id="KW-0812">Transmembrane</keyword>
<dbReference type="eggNOG" id="COG1459">
    <property type="taxonomic scope" value="Bacteria"/>
</dbReference>
<keyword evidence="4" id="KW-0997">Cell inner membrane</keyword>
<dbReference type="InterPro" id="IPR042094">
    <property type="entry name" value="T2SS_GspF_sf"/>
</dbReference>
<feature type="transmembrane region" description="Helical" evidence="8">
    <location>
        <begin position="391"/>
        <end position="411"/>
    </location>
</feature>
<evidence type="ECO:0000256" key="6">
    <source>
        <dbReference type="ARBA" id="ARBA00022989"/>
    </source>
</evidence>
<keyword evidence="7 8" id="KW-0472">Membrane</keyword>
<dbReference type="OrthoDB" id="211600at2"/>
<dbReference type="PANTHER" id="PTHR30012:SF0">
    <property type="entry name" value="TYPE II SECRETION SYSTEM PROTEIN F-RELATED"/>
    <property type="match status" value="1"/>
</dbReference>
<evidence type="ECO:0000256" key="1">
    <source>
        <dbReference type="ARBA" id="ARBA00004429"/>
    </source>
</evidence>
<proteinExistence type="inferred from homology"/>
<dbReference type="Pfam" id="PF00482">
    <property type="entry name" value="T2SSF"/>
    <property type="match status" value="2"/>
</dbReference>
<evidence type="ECO:0000256" key="8">
    <source>
        <dbReference type="SAM" id="Phobius"/>
    </source>
</evidence>
<dbReference type="PRINTS" id="PR00812">
    <property type="entry name" value="BCTERIALGSPF"/>
</dbReference>
<evidence type="ECO:0000256" key="3">
    <source>
        <dbReference type="ARBA" id="ARBA00022475"/>
    </source>
</evidence>
<dbReference type="GO" id="GO:0005886">
    <property type="term" value="C:plasma membrane"/>
    <property type="evidence" value="ECO:0007669"/>
    <property type="project" value="UniProtKB-SubCell"/>
</dbReference>
<feature type="transmembrane region" description="Helical" evidence="8">
    <location>
        <begin position="185"/>
        <end position="207"/>
    </location>
</feature>
<dbReference type="InterPro" id="IPR018076">
    <property type="entry name" value="T2SS_GspF_dom"/>
</dbReference>
<dbReference type="EMBL" id="BAFH01000004">
    <property type="protein sequence ID" value="GAB64187.1"/>
    <property type="molecule type" value="Genomic_DNA"/>
</dbReference>
<evidence type="ECO:0000256" key="4">
    <source>
        <dbReference type="ARBA" id="ARBA00022519"/>
    </source>
</evidence>
<sequence length="422" mass="47972">MPLFDVKVINSHGELVVKRIRARDAEEAVNKLKRSGFLPVSLLSADLTQEHHSTNAKGEKYFKRWELSSLLSFFQGVKKKDIVEFTRKLRIFLQAGIPLYQSLTILQAQTKKKRLVKFVKNLADNVEAGKGIAETLALYPKYFNKLYLGLIHAGEKSGNLIEVLTRLENYLDTVLKRRSKLISAAIYPSIVIIMTFGIIALLNLFIIPKFKKSYQTLHMELPKITTTVLSASTWLSVHWYVLIFTPLAIFILIKVLRMTKYGRYGTDHLMLTLPLIGHIIRKSSLSLFYRTNATLLKSGIMILESLKVAGSVVRNVVISREVELITKGVYEGKAMNDMMKRSRLFDVFAIHMVEVGETSGMFGEMLEETSNVYDQELDILYKRLESMLEPFIIILLASIVGTVIIALYMPMVKLTQTLGNMK</sequence>
<evidence type="ECO:0000313" key="11">
    <source>
        <dbReference type="Proteomes" id="UP000002985"/>
    </source>
</evidence>
<comment type="subcellular location">
    <subcellularLocation>
        <location evidence="1">Cell inner membrane</location>
        <topology evidence="1">Multi-pass membrane protein</topology>
    </subcellularLocation>
</comment>
<evidence type="ECO:0000256" key="2">
    <source>
        <dbReference type="ARBA" id="ARBA00005745"/>
    </source>
</evidence>
<dbReference type="Proteomes" id="UP000002985">
    <property type="component" value="Unassembled WGS sequence"/>
</dbReference>
<keyword evidence="3" id="KW-1003">Cell membrane</keyword>
<name>I3IR42_9BACT</name>
<evidence type="ECO:0000259" key="9">
    <source>
        <dbReference type="Pfam" id="PF00482"/>
    </source>
</evidence>
<feature type="transmembrane region" description="Helical" evidence="8">
    <location>
        <begin position="237"/>
        <end position="256"/>
    </location>
</feature>
<gene>
    <name evidence="10" type="ORF">KSU1_D0878</name>
</gene>
<dbReference type="STRING" id="247490.KSU1_D0878"/>
<dbReference type="Gene3D" id="1.20.81.30">
    <property type="entry name" value="Type II secretion system (T2SS), domain F"/>
    <property type="match status" value="2"/>
</dbReference>
<keyword evidence="6 8" id="KW-1133">Transmembrane helix</keyword>
<dbReference type="InterPro" id="IPR003004">
    <property type="entry name" value="GspF/PilC"/>
</dbReference>
<dbReference type="FunFam" id="1.20.81.30:FF:000001">
    <property type="entry name" value="Type II secretion system protein F"/>
    <property type="match status" value="1"/>
</dbReference>
<comment type="caution">
    <text evidence="10">The sequence shown here is derived from an EMBL/GenBank/DDBJ whole genome shotgun (WGS) entry which is preliminary data.</text>
</comment>
<feature type="domain" description="Type II secretion system protein GspF" evidence="9">
    <location>
        <begin position="288"/>
        <end position="410"/>
    </location>
</feature>
<evidence type="ECO:0000313" key="10">
    <source>
        <dbReference type="EMBL" id="GAB64187.1"/>
    </source>
</evidence>
<evidence type="ECO:0000256" key="5">
    <source>
        <dbReference type="ARBA" id="ARBA00022692"/>
    </source>
</evidence>
<organism evidence="10 11">
    <name type="scientific">Candidatus Jettenia caeni</name>
    <dbReference type="NCBI Taxonomy" id="247490"/>
    <lineage>
        <taxon>Bacteria</taxon>
        <taxon>Pseudomonadati</taxon>
        <taxon>Planctomycetota</taxon>
        <taxon>Candidatus Brocadiia</taxon>
        <taxon>Candidatus Brocadiales</taxon>
        <taxon>Candidatus Brocadiaceae</taxon>
        <taxon>Candidatus Jettenia</taxon>
    </lineage>
</organism>
<keyword evidence="11" id="KW-1185">Reference proteome</keyword>
<dbReference type="AlphaFoldDB" id="I3IR42"/>
<evidence type="ECO:0000256" key="7">
    <source>
        <dbReference type="ARBA" id="ARBA00023136"/>
    </source>
</evidence>
<protein>
    <submittedName>
        <fullName evidence="10">Type IV fimbrial assembly protein PilC</fullName>
    </submittedName>
</protein>
<dbReference type="PANTHER" id="PTHR30012">
    <property type="entry name" value="GENERAL SECRETION PATHWAY PROTEIN"/>
    <property type="match status" value="1"/>
</dbReference>
<accession>I3IR42</accession>